<accession>A0A091BFR3</accession>
<evidence type="ECO:0000313" key="5">
    <source>
        <dbReference type="EMBL" id="KFN50377.1"/>
    </source>
</evidence>
<comment type="caution">
    <text evidence="5">The sequence shown here is derived from an EMBL/GenBank/DDBJ whole genome shotgun (WGS) entry which is preliminary data.</text>
</comment>
<evidence type="ECO:0000256" key="1">
    <source>
        <dbReference type="ARBA" id="ARBA00023015"/>
    </source>
</evidence>
<dbReference type="InterPro" id="IPR039422">
    <property type="entry name" value="MarR/SlyA-like"/>
</dbReference>
<proteinExistence type="predicted"/>
<dbReference type="STRING" id="1121013.GCA_000426365_01904"/>
<dbReference type="GO" id="GO:0003677">
    <property type="term" value="F:DNA binding"/>
    <property type="evidence" value="ECO:0007669"/>
    <property type="project" value="UniProtKB-KW"/>
</dbReference>
<keyword evidence="2" id="KW-0238">DNA-binding</keyword>
<dbReference type="InterPro" id="IPR000835">
    <property type="entry name" value="HTH_MarR-typ"/>
</dbReference>
<dbReference type="Proteomes" id="UP000029391">
    <property type="component" value="Unassembled WGS sequence"/>
</dbReference>
<sequence length="148" mass="16227">MTPSRPTGSQLGLLVRQVRDAMRERWEHELIGAGHDLNFSQFLTIKKLADGVAGATELARIAELSGGAMTRLLDRLQERGLVERVPDPDDRRALRIHLTAAGRAIAADIAECGERVRDAALAGLGVDQQRQFVALLEHVRDNLSSRDA</sequence>
<feature type="domain" description="HTH marR-type" evidence="4">
    <location>
        <begin position="8"/>
        <end position="141"/>
    </location>
</feature>
<dbReference type="PANTHER" id="PTHR33164:SF64">
    <property type="entry name" value="TRANSCRIPTIONAL REGULATOR SLYA"/>
    <property type="match status" value="1"/>
</dbReference>
<dbReference type="EMBL" id="AWXU01000020">
    <property type="protein sequence ID" value="KFN50377.1"/>
    <property type="molecule type" value="Genomic_DNA"/>
</dbReference>
<evidence type="ECO:0000259" key="4">
    <source>
        <dbReference type="PROSITE" id="PS50995"/>
    </source>
</evidence>
<dbReference type="PRINTS" id="PR00598">
    <property type="entry name" value="HTHMARR"/>
</dbReference>
<dbReference type="InterPro" id="IPR036388">
    <property type="entry name" value="WH-like_DNA-bd_sf"/>
</dbReference>
<dbReference type="eggNOG" id="COG1846">
    <property type="taxonomic scope" value="Bacteria"/>
</dbReference>
<dbReference type="SMART" id="SM00347">
    <property type="entry name" value="HTH_MARR"/>
    <property type="match status" value="1"/>
</dbReference>
<evidence type="ECO:0000313" key="6">
    <source>
        <dbReference type="Proteomes" id="UP000029391"/>
    </source>
</evidence>
<gene>
    <name evidence="5" type="ORF">P873_06805</name>
</gene>
<keyword evidence="3" id="KW-0804">Transcription</keyword>
<reference evidence="5 6" key="1">
    <citation type="submission" date="2013-09" db="EMBL/GenBank/DDBJ databases">
        <title>Genome sequencing of Arenimonas composti.</title>
        <authorList>
            <person name="Chen F."/>
            <person name="Wang G."/>
        </authorList>
    </citation>
    <scope>NUCLEOTIDE SEQUENCE [LARGE SCALE GENOMIC DNA]</scope>
    <source>
        <strain evidence="5 6">TR7-09</strain>
    </source>
</reference>
<dbReference type="InterPro" id="IPR036390">
    <property type="entry name" value="WH_DNA-bd_sf"/>
</dbReference>
<dbReference type="OrthoDB" id="32523at2"/>
<dbReference type="GO" id="GO:0003700">
    <property type="term" value="F:DNA-binding transcription factor activity"/>
    <property type="evidence" value="ECO:0007669"/>
    <property type="project" value="InterPro"/>
</dbReference>
<dbReference type="SUPFAM" id="SSF46785">
    <property type="entry name" value="Winged helix' DNA-binding domain"/>
    <property type="match status" value="1"/>
</dbReference>
<keyword evidence="1" id="KW-0805">Transcription regulation</keyword>
<dbReference type="Gene3D" id="1.10.10.10">
    <property type="entry name" value="Winged helix-like DNA-binding domain superfamily/Winged helix DNA-binding domain"/>
    <property type="match status" value="1"/>
</dbReference>
<dbReference type="PROSITE" id="PS50995">
    <property type="entry name" value="HTH_MARR_2"/>
    <property type="match status" value="1"/>
</dbReference>
<organism evidence="5 6">
    <name type="scientific">Arenimonas composti TR7-09 = DSM 18010</name>
    <dbReference type="NCBI Taxonomy" id="1121013"/>
    <lineage>
        <taxon>Bacteria</taxon>
        <taxon>Pseudomonadati</taxon>
        <taxon>Pseudomonadota</taxon>
        <taxon>Gammaproteobacteria</taxon>
        <taxon>Lysobacterales</taxon>
        <taxon>Lysobacteraceae</taxon>
        <taxon>Arenimonas</taxon>
    </lineage>
</organism>
<dbReference type="PANTHER" id="PTHR33164">
    <property type="entry name" value="TRANSCRIPTIONAL REGULATOR, MARR FAMILY"/>
    <property type="match status" value="1"/>
</dbReference>
<evidence type="ECO:0000256" key="2">
    <source>
        <dbReference type="ARBA" id="ARBA00023125"/>
    </source>
</evidence>
<dbReference type="Pfam" id="PF12802">
    <property type="entry name" value="MarR_2"/>
    <property type="match status" value="1"/>
</dbReference>
<protein>
    <recommendedName>
        <fullName evidence="4">HTH marR-type domain-containing protein</fullName>
    </recommendedName>
</protein>
<dbReference type="GO" id="GO:0006950">
    <property type="term" value="P:response to stress"/>
    <property type="evidence" value="ECO:0007669"/>
    <property type="project" value="TreeGrafter"/>
</dbReference>
<keyword evidence="6" id="KW-1185">Reference proteome</keyword>
<dbReference type="RefSeq" id="WP_026817752.1">
    <property type="nucleotide sequence ID" value="NZ_AWXU01000020.1"/>
</dbReference>
<evidence type="ECO:0000256" key="3">
    <source>
        <dbReference type="ARBA" id="ARBA00023163"/>
    </source>
</evidence>
<dbReference type="AlphaFoldDB" id="A0A091BFR3"/>
<name>A0A091BFR3_9GAMM</name>